<dbReference type="SUPFAM" id="SSF53474">
    <property type="entry name" value="alpha/beta-Hydrolases"/>
    <property type="match status" value="1"/>
</dbReference>
<evidence type="ECO:0000256" key="7">
    <source>
        <dbReference type="ARBA" id="ARBA00022927"/>
    </source>
</evidence>
<evidence type="ECO:0000256" key="8">
    <source>
        <dbReference type="ARBA" id="ARBA00022989"/>
    </source>
</evidence>
<dbReference type="AlphaFoldDB" id="A0A150GD41"/>
<dbReference type="PANTHER" id="PTHR15495">
    <property type="entry name" value="NEGATIVE REGULATOR OF VESICLE FORMATION-RELATED"/>
    <property type="match status" value="1"/>
</dbReference>
<evidence type="ECO:0000256" key="12">
    <source>
        <dbReference type="SAM" id="SignalP"/>
    </source>
</evidence>
<evidence type="ECO:0000259" key="13">
    <source>
        <dbReference type="Pfam" id="PF07819"/>
    </source>
</evidence>
<accession>A0A150GD41</accession>
<name>A0A150GD41_GONPE</name>
<keyword evidence="6 10" id="KW-0256">Endoplasmic reticulum</keyword>
<dbReference type="GO" id="GO:0006888">
    <property type="term" value="P:endoplasmic reticulum to Golgi vesicle-mediated transport"/>
    <property type="evidence" value="ECO:0007669"/>
    <property type="project" value="TreeGrafter"/>
</dbReference>
<feature type="chain" id="PRO_5007561977" description="GPI inositol-deacylase" evidence="12">
    <location>
        <begin position="22"/>
        <end position="364"/>
    </location>
</feature>
<dbReference type="GO" id="GO:0050185">
    <property type="term" value="F:phosphatidylinositol deacylase activity"/>
    <property type="evidence" value="ECO:0007669"/>
    <property type="project" value="TreeGrafter"/>
</dbReference>
<feature type="region of interest" description="Disordered" evidence="11">
    <location>
        <begin position="212"/>
        <end position="258"/>
    </location>
</feature>
<keyword evidence="9 10" id="KW-0472">Membrane</keyword>
<keyword evidence="12" id="KW-0732">Signal</keyword>
<evidence type="ECO:0000256" key="11">
    <source>
        <dbReference type="SAM" id="MobiDB-lite"/>
    </source>
</evidence>
<keyword evidence="7 10" id="KW-0653">Protein transport</keyword>
<comment type="subcellular location">
    <subcellularLocation>
        <location evidence="1">Endoplasmic reticulum membrane</location>
        <topology evidence="1">Multi-pass membrane protein</topology>
    </subcellularLocation>
</comment>
<evidence type="ECO:0000256" key="2">
    <source>
        <dbReference type="ARBA" id="ARBA00006931"/>
    </source>
</evidence>
<comment type="similarity">
    <text evidence="2 10">Belongs to the GPI inositol-deacylase family.</text>
</comment>
<dbReference type="EC" id="3.1.-.-" evidence="10"/>
<evidence type="ECO:0000256" key="5">
    <source>
        <dbReference type="ARBA" id="ARBA00022801"/>
    </source>
</evidence>
<comment type="function">
    <text evidence="10">Involved in inositol deacylation of GPI-anchored proteins which plays important roles in the quality control and ER-associated degradation of GPI-anchored proteins.</text>
</comment>
<feature type="signal peptide" evidence="12">
    <location>
        <begin position="1"/>
        <end position="21"/>
    </location>
</feature>
<evidence type="ECO:0000256" key="3">
    <source>
        <dbReference type="ARBA" id="ARBA00022448"/>
    </source>
</evidence>
<proteinExistence type="inferred from homology"/>
<dbReference type="STRING" id="33097.A0A150GD41"/>
<evidence type="ECO:0000256" key="9">
    <source>
        <dbReference type="ARBA" id="ARBA00023136"/>
    </source>
</evidence>
<gene>
    <name evidence="14" type="ORF">GPECTOR_33g634</name>
</gene>
<keyword evidence="8" id="KW-1133">Transmembrane helix</keyword>
<feature type="compositionally biased region" description="Low complexity" evidence="11">
    <location>
        <begin position="220"/>
        <end position="233"/>
    </location>
</feature>
<keyword evidence="5 10" id="KW-0378">Hydrolase</keyword>
<evidence type="ECO:0000256" key="1">
    <source>
        <dbReference type="ARBA" id="ARBA00004477"/>
    </source>
</evidence>
<dbReference type="InterPro" id="IPR039529">
    <property type="entry name" value="PGAP1/BST1"/>
</dbReference>
<comment type="caution">
    <text evidence="14">The sequence shown here is derived from an EMBL/GenBank/DDBJ whole genome shotgun (WGS) entry which is preliminary data.</text>
</comment>
<keyword evidence="3 10" id="KW-0813">Transport</keyword>
<dbReference type="Pfam" id="PF07819">
    <property type="entry name" value="PGAP1"/>
    <property type="match status" value="1"/>
</dbReference>
<evidence type="ECO:0000256" key="10">
    <source>
        <dbReference type="RuleBase" id="RU365011"/>
    </source>
</evidence>
<dbReference type="OrthoDB" id="348976at2759"/>
<evidence type="ECO:0000313" key="14">
    <source>
        <dbReference type="EMBL" id="KXZ47752.1"/>
    </source>
</evidence>
<dbReference type="GO" id="GO:0015031">
    <property type="term" value="P:protein transport"/>
    <property type="evidence" value="ECO:0007669"/>
    <property type="project" value="UniProtKB-KW"/>
</dbReference>
<dbReference type="PANTHER" id="PTHR15495:SF7">
    <property type="entry name" value="GPI INOSITOL-DEACYLASE"/>
    <property type="match status" value="1"/>
</dbReference>
<dbReference type="EMBL" id="LSYV01000034">
    <property type="protein sequence ID" value="KXZ47752.1"/>
    <property type="molecule type" value="Genomic_DNA"/>
</dbReference>
<dbReference type="GO" id="GO:0006505">
    <property type="term" value="P:GPI anchor metabolic process"/>
    <property type="evidence" value="ECO:0007669"/>
    <property type="project" value="TreeGrafter"/>
</dbReference>
<evidence type="ECO:0000256" key="4">
    <source>
        <dbReference type="ARBA" id="ARBA00022692"/>
    </source>
</evidence>
<feature type="region of interest" description="Disordered" evidence="11">
    <location>
        <begin position="51"/>
        <end position="78"/>
    </location>
</feature>
<sequence>MSGRGMLALALAATAAVLTWCALHIHNEVLPSQQPCEMSYVHAAYSPVDLTRSNHTEDGADSAAGASPARAQPPSPWAAGVAGAAQRLADAAATLADDGYRLWRYTGDGAEAAGELPLPAARTRSGGGDGSSLALPVLFIPGNGGSHEMGRSLAAESARRVSRLGPRARTAVRLDWYLADLGGEWSAFDGAILGRQVNFTLAAMRHIARAHGLAQRRQRSSGPSSSASSSSSSGSGGGGGALPAPGAGPAAAGAPPGAAPLRPHPGLIVVGHSMGGVVAAEAIARAAEESELGPSLAALLLTLGSPHARAPLPGHPSLTAFYRAAAARARPVVPVVGLAGGLADLQVATSLTQPGALAPEAAPS</sequence>
<protein>
    <recommendedName>
        <fullName evidence="10">GPI inositol-deacylase</fullName>
        <ecNumber evidence="10">3.1.-.-</ecNumber>
    </recommendedName>
</protein>
<evidence type="ECO:0000313" key="15">
    <source>
        <dbReference type="Proteomes" id="UP000075714"/>
    </source>
</evidence>
<dbReference type="InterPro" id="IPR012908">
    <property type="entry name" value="PGAP1-ab_dom-like"/>
</dbReference>
<keyword evidence="15" id="KW-1185">Reference proteome</keyword>
<dbReference type="Gene3D" id="3.40.50.1820">
    <property type="entry name" value="alpha/beta hydrolase"/>
    <property type="match status" value="1"/>
</dbReference>
<keyword evidence="4" id="KW-0812">Transmembrane</keyword>
<feature type="compositionally biased region" description="Low complexity" evidence="11">
    <location>
        <begin position="61"/>
        <end position="70"/>
    </location>
</feature>
<evidence type="ECO:0000256" key="6">
    <source>
        <dbReference type="ARBA" id="ARBA00022824"/>
    </source>
</evidence>
<dbReference type="InterPro" id="IPR029058">
    <property type="entry name" value="AB_hydrolase_fold"/>
</dbReference>
<feature type="domain" description="GPI inositol-deacylase PGAP1-like alpha/beta" evidence="13">
    <location>
        <begin position="135"/>
        <end position="352"/>
    </location>
</feature>
<organism evidence="14 15">
    <name type="scientific">Gonium pectorale</name>
    <name type="common">Green alga</name>
    <dbReference type="NCBI Taxonomy" id="33097"/>
    <lineage>
        <taxon>Eukaryota</taxon>
        <taxon>Viridiplantae</taxon>
        <taxon>Chlorophyta</taxon>
        <taxon>core chlorophytes</taxon>
        <taxon>Chlorophyceae</taxon>
        <taxon>CS clade</taxon>
        <taxon>Chlamydomonadales</taxon>
        <taxon>Volvocaceae</taxon>
        <taxon>Gonium</taxon>
    </lineage>
</organism>
<reference evidence="15" key="1">
    <citation type="journal article" date="2016" name="Nat. Commun.">
        <title>The Gonium pectorale genome demonstrates co-option of cell cycle regulation during the evolution of multicellularity.</title>
        <authorList>
            <person name="Hanschen E.R."/>
            <person name="Marriage T.N."/>
            <person name="Ferris P.J."/>
            <person name="Hamaji T."/>
            <person name="Toyoda A."/>
            <person name="Fujiyama A."/>
            <person name="Neme R."/>
            <person name="Noguchi H."/>
            <person name="Minakuchi Y."/>
            <person name="Suzuki M."/>
            <person name="Kawai-Toyooka H."/>
            <person name="Smith D.R."/>
            <person name="Sparks H."/>
            <person name="Anderson J."/>
            <person name="Bakaric R."/>
            <person name="Luria V."/>
            <person name="Karger A."/>
            <person name="Kirschner M.W."/>
            <person name="Durand P.M."/>
            <person name="Michod R.E."/>
            <person name="Nozaki H."/>
            <person name="Olson B.J."/>
        </authorList>
    </citation>
    <scope>NUCLEOTIDE SEQUENCE [LARGE SCALE GENOMIC DNA]</scope>
    <source>
        <strain evidence="15">NIES-2863</strain>
    </source>
</reference>
<feature type="compositionally biased region" description="Low complexity" evidence="11">
    <location>
        <begin position="242"/>
        <end position="258"/>
    </location>
</feature>
<dbReference type="GO" id="GO:0005789">
    <property type="term" value="C:endoplasmic reticulum membrane"/>
    <property type="evidence" value="ECO:0007669"/>
    <property type="project" value="UniProtKB-SubCell"/>
</dbReference>
<dbReference type="Proteomes" id="UP000075714">
    <property type="component" value="Unassembled WGS sequence"/>
</dbReference>